<name>A0AAX4K452_9TREE</name>
<dbReference type="GO" id="GO:0043047">
    <property type="term" value="F:single-stranded telomeric DNA binding"/>
    <property type="evidence" value="ECO:0007669"/>
    <property type="project" value="InterPro"/>
</dbReference>
<dbReference type="Proteomes" id="UP001355207">
    <property type="component" value="Chromosome 9"/>
</dbReference>
<reference evidence="1 2" key="1">
    <citation type="submission" date="2024-01" db="EMBL/GenBank/DDBJ databases">
        <title>Comparative genomics of Cryptococcus and Kwoniella reveals pathogenesis evolution and contrasting modes of karyotype evolution via chromosome fusion or intercentromeric recombination.</title>
        <authorList>
            <person name="Coelho M.A."/>
            <person name="David-Palma M."/>
            <person name="Shea T."/>
            <person name="Bowers K."/>
            <person name="McGinley-Smith S."/>
            <person name="Mohammad A.W."/>
            <person name="Gnirke A."/>
            <person name="Yurkov A.M."/>
            <person name="Nowrousian M."/>
            <person name="Sun S."/>
            <person name="Cuomo C.A."/>
            <person name="Heitman J."/>
        </authorList>
    </citation>
    <scope>NUCLEOTIDE SEQUENCE [LARGE SCALE GENOMIC DNA]</scope>
    <source>
        <strain evidence="1 2">CBS 6074</strain>
    </source>
</reference>
<dbReference type="GeneID" id="91097190"/>
<dbReference type="EMBL" id="CP144106">
    <property type="protein sequence ID" value="WWC91575.1"/>
    <property type="molecule type" value="Genomic_DNA"/>
</dbReference>
<accession>A0AAX4K452</accession>
<dbReference type="RefSeq" id="XP_066078337.1">
    <property type="nucleotide sequence ID" value="XM_066222240.1"/>
</dbReference>
<dbReference type="InterPro" id="IPR024222">
    <property type="entry name" value="Ten1_fungal"/>
</dbReference>
<dbReference type="GO" id="GO:1990879">
    <property type="term" value="C:CST complex"/>
    <property type="evidence" value="ECO:0007669"/>
    <property type="project" value="InterPro"/>
</dbReference>
<evidence type="ECO:0000313" key="2">
    <source>
        <dbReference type="Proteomes" id="UP001355207"/>
    </source>
</evidence>
<keyword evidence="2" id="KW-1185">Reference proteome</keyword>
<proteinExistence type="predicted"/>
<sequence>MVDNSRSEGPQLITLPPPNPPTDLIASALFLPLNAITSAHRGRKLRFVGQVLAFHPPTSLLLLTSYPPTNKPHTPSPTILINISIPLLGQNPSGIDVSSSADSMYSKDPQIPSPTNITDFGSSPKLVNRESLSLNRGEWVNIVGWLEGEGEKMVRKVKTSSSYLKPLPIILECIHISNSRPPPIDAMYRGNMESWDGNRSVLGDGTVEFSDHVDEEEIDFEIIETPTTAKVKQRRHG</sequence>
<dbReference type="GO" id="GO:0016233">
    <property type="term" value="P:telomere capping"/>
    <property type="evidence" value="ECO:0007669"/>
    <property type="project" value="InterPro"/>
</dbReference>
<organism evidence="1 2">
    <name type="scientific">Kwoniella dendrophila CBS 6074</name>
    <dbReference type="NCBI Taxonomy" id="1295534"/>
    <lineage>
        <taxon>Eukaryota</taxon>
        <taxon>Fungi</taxon>
        <taxon>Dikarya</taxon>
        <taxon>Basidiomycota</taxon>
        <taxon>Agaricomycotina</taxon>
        <taxon>Tremellomycetes</taxon>
        <taxon>Tremellales</taxon>
        <taxon>Cryptococcaceae</taxon>
        <taxon>Kwoniella</taxon>
    </lineage>
</organism>
<protein>
    <submittedName>
        <fullName evidence="1">Uncharacterized protein</fullName>
    </submittedName>
</protein>
<dbReference type="Pfam" id="PF12658">
    <property type="entry name" value="Ten1"/>
    <property type="match status" value="1"/>
</dbReference>
<evidence type="ECO:0000313" key="1">
    <source>
        <dbReference type="EMBL" id="WWC91575.1"/>
    </source>
</evidence>
<dbReference type="AlphaFoldDB" id="A0AAX4K452"/>
<gene>
    <name evidence="1" type="ORF">L201_006521</name>
</gene>